<feature type="compositionally biased region" description="Low complexity" evidence="1">
    <location>
        <begin position="313"/>
        <end position="339"/>
    </location>
</feature>
<feature type="region of interest" description="Disordered" evidence="1">
    <location>
        <begin position="1"/>
        <end position="265"/>
    </location>
</feature>
<protein>
    <submittedName>
        <fullName evidence="2">Uncharacterized protein</fullName>
    </submittedName>
</protein>
<keyword evidence="3" id="KW-1185">Reference proteome</keyword>
<dbReference type="EMBL" id="KQ947407">
    <property type="protein sequence ID" value="KUJ21582.1"/>
    <property type="molecule type" value="Genomic_DNA"/>
</dbReference>
<feature type="compositionally biased region" description="Low complexity" evidence="1">
    <location>
        <begin position="125"/>
        <end position="178"/>
    </location>
</feature>
<evidence type="ECO:0000313" key="3">
    <source>
        <dbReference type="Proteomes" id="UP000070700"/>
    </source>
</evidence>
<sequence length="506" mass="49271">MEKIKNLINPGRAQDNETLYGSGTNTGNTETTGTHGGLTGEGSHLASSTGNTSGLAGSQATGTSGIGSTNTGVASEASTDQAGRGIGNTGYGQSSQTSGLPGQGSHLSGARDTTSGTSGLAGNQTSGLGNTSNTAGTGSTSGLTGNQTSGLGNTNTSSTGQSNLARDAAATAAGTTAGNTRFAHQGQSGITSGTTTTTSSHMPGSWDDSYEQGSGNTGFGGANTSTGLGSGTVNPSTTQGTGQLGSSTGTSGLSQDPNTSSGHHLSRDAAAIGTAGTIGEGVHHHRENERGLGNTGSSANDSGLGTAKVYPPTTSHSTHLGSGSNYPSTASGTSGYTSTLPDRTLGSQQPGSTTGYGTGQSGNTSSGHQLGRDAAALGTAGAVGEGIHHHEHDKNLGNQEYTGTNRFMPLSSSTAQTGTSGSQPLASNTGYGSNQSGNTSSGHHLGRDAAAVGAAGAVGEGIHHHRENERGLGSTGATSGSHSYGSTTGVSHVPLSLLAWILSDTS</sequence>
<feature type="compositionally biased region" description="Polar residues" evidence="1">
    <location>
        <begin position="91"/>
        <end position="100"/>
    </location>
</feature>
<feature type="region of interest" description="Disordered" evidence="1">
    <location>
        <begin position="389"/>
        <end position="446"/>
    </location>
</feature>
<feature type="compositionally biased region" description="Low complexity" evidence="1">
    <location>
        <begin position="21"/>
        <end position="33"/>
    </location>
</feature>
<feature type="compositionally biased region" description="Polar residues" evidence="1">
    <location>
        <begin position="396"/>
        <end position="405"/>
    </location>
</feature>
<proteinExistence type="predicted"/>
<feature type="region of interest" description="Disordered" evidence="1">
    <location>
        <begin position="467"/>
        <end position="488"/>
    </location>
</feature>
<gene>
    <name evidence="2" type="ORF">LY89DRAFT_378172</name>
</gene>
<name>A0A194XPB8_MOLSC</name>
<feature type="compositionally biased region" description="Polar residues" evidence="1">
    <location>
        <begin position="222"/>
        <end position="235"/>
    </location>
</feature>
<accession>A0A194XPB8</accession>
<organism evidence="2 3">
    <name type="scientific">Mollisia scopiformis</name>
    <name type="common">Conifer needle endophyte fungus</name>
    <name type="synonym">Phialocephala scopiformis</name>
    <dbReference type="NCBI Taxonomy" id="149040"/>
    <lineage>
        <taxon>Eukaryota</taxon>
        <taxon>Fungi</taxon>
        <taxon>Dikarya</taxon>
        <taxon>Ascomycota</taxon>
        <taxon>Pezizomycotina</taxon>
        <taxon>Leotiomycetes</taxon>
        <taxon>Helotiales</taxon>
        <taxon>Mollisiaceae</taxon>
        <taxon>Mollisia</taxon>
    </lineage>
</organism>
<dbReference type="InParanoid" id="A0A194XPB8"/>
<feature type="compositionally biased region" description="Polar residues" evidence="1">
    <location>
        <begin position="111"/>
        <end position="124"/>
    </location>
</feature>
<reference evidence="2 3" key="1">
    <citation type="submission" date="2015-10" db="EMBL/GenBank/DDBJ databases">
        <title>Full genome of DAOMC 229536 Phialocephala scopiformis, a fungal endophyte of spruce producing the potent anti-insectan compound rugulosin.</title>
        <authorList>
            <consortium name="DOE Joint Genome Institute"/>
            <person name="Walker A.K."/>
            <person name="Frasz S.L."/>
            <person name="Seifert K.A."/>
            <person name="Miller J.D."/>
            <person name="Mondo S.J."/>
            <person name="Labutti K."/>
            <person name="Lipzen A."/>
            <person name="Dockter R."/>
            <person name="Kennedy M."/>
            <person name="Grigoriev I.V."/>
            <person name="Spatafora J.W."/>
        </authorList>
    </citation>
    <scope>NUCLEOTIDE SEQUENCE [LARGE SCALE GENOMIC DNA]</scope>
    <source>
        <strain evidence="2 3">CBS 120377</strain>
    </source>
</reference>
<feature type="compositionally biased region" description="Polar residues" evidence="1">
    <location>
        <begin position="46"/>
        <end position="60"/>
    </location>
</feature>
<feature type="compositionally biased region" description="Low complexity" evidence="1">
    <location>
        <begin position="411"/>
        <end position="423"/>
    </location>
</feature>
<evidence type="ECO:0000256" key="1">
    <source>
        <dbReference type="SAM" id="MobiDB-lite"/>
    </source>
</evidence>
<dbReference type="Proteomes" id="UP000070700">
    <property type="component" value="Unassembled WGS sequence"/>
</dbReference>
<feature type="compositionally biased region" description="Polar residues" evidence="1">
    <location>
        <begin position="424"/>
        <end position="442"/>
    </location>
</feature>
<feature type="compositionally biased region" description="Low complexity" evidence="1">
    <location>
        <begin position="188"/>
        <end position="200"/>
    </location>
</feature>
<feature type="compositionally biased region" description="Low complexity" evidence="1">
    <location>
        <begin position="61"/>
        <end position="72"/>
    </location>
</feature>
<feature type="compositionally biased region" description="Low complexity" evidence="1">
    <location>
        <begin position="471"/>
        <end position="488"/>
    </location>
</feature>
<feature type="compositionally biased region" description="Low complexity" evidence="1">
    <location>
        <begin position="236"/>
        <end position="255"/>
    </location>
</feature>
<feature type="region of interest" description="Disordered" evidence="1">
    <location>
        <begin position="286"/>
        <end position="370"/>
    </location>
</feature>
<dbReference type="AlphaFoldDB" id="A0A194XPB8"/>
<dbReference type="RefSeq" id="XP_018075937.1">
    <property type="nucleotide sequence ID" value="XM_018207107.1"/>
</dbReference>
<dbReference type="OrthoDB" id="2590867at2759"/>
<dbReference type="KEGG" id="psco:LY89DRAFT_378172"/>
<evidence type="ECO:0000313" key="2">
    <source>
        <dbReference type="EMBL" id="KUJ21582.1"/>
    </source>
</evidence>
<dbReference type="GeneID" id="28816833"/>